<name>A0A7H0LLN3_9SPHN</name>
<dbReference type="InterPro" id="IPR004839">
    <property type="entry name" value="Aminotransferase_I/II_large"/>
</dbReference>
<dbReference type="EMBL" id="CP061038">
    <property type="protein sequence ID" value="QNQ10586.1"/>
    <property type="molecule type" value="Genomic_DNA"/>
</dbReference>
<dbReference type="CDD" id="cd00609">
    <property type="entry name" value="AAT_like"/>
    <property type="match status" value="1"/>
</dbReference>
<organism evidence="2 3">
    <name type="scientific">Sphingomonas alpina</name>
    <dbReference type="NCBI Taxonomy" id="653931"/>
    <lineage>
        <taxon>Bacteria</taxon>
        <taxon>Pseudomonadati</taxon>
        <taxon>Pseudomonadota</taxon>
        <taxon>Alphaproteobacteria</taxon>
        <taxon>Sphingomonadales</taxon>
        <taxon>Sphingomonadaceae</taxon>
        <taxon>Sphingomonas</taxon>
    </lineage>
</organism>
<dbReference type="Pfam" id="PF00155">
    <property type="entry name" value="Aminotran_1_2"/>
    <property type="match status" value="1"/>
</dbReference>
<evidence type="ECO:0000313" key="2">
    <source>
        <dbReference type="EMBL" id="QNQ10586.1"/>
    </source>
</evidence>
<protein>
    <submittedName>
        <fullName evidence="2">Pyridoxal phosphate-dependent aminotransferase</fullName>
    </submittedName>
</protein>
<dbReference type="PANTHER" id="PTHR43510">
    <property type="entry name" value="AMINOTRANSFERASE FUNCTION, HYPOTHETICAL (EUROFUNG)"/>
    <property type="match status" value="1"/>
</dbReference>
<dbReference type="GO" id="GO:0030170">
    <property type="term" value="F:pyridoxal phosphate binding"/>
    <property type="evidence" value="ECO:0007669"/>
    <property type="project" value="InterPro"/>
</dbReference>
<reference evidence="2 3" key="1">
    <citation type="submission" date="2020-09" db="EMBL/GenBank/DDBJ databases">
        <title>Sphingomonas sp., a new species isolated from pork steak.</title>
        <authorList>
            <person name="Heidler von Heilborn D."/>
        </authorList>
    </citation>
    <scope>NUCLEOTIDE SEQUENCE [LARGE SCALE GENOMIC DNA]</scope>
    <source>
        <strain evidence="3">S8-3T</strain>
    </source>
</reference>
<dbReference type="PANTHER" id="PTHR43510:SF1">
    <property type="entry name" value="AMINOTRANSFERASE FUNCTION, HYPOTHETICAL (EUROFUNG)"/>
    <property type="match status" value="1"/>
</dbReference>
<feature type="domain" description="Aminotransferase class I/classII large" evidence="1">
    <location>
        <begin position="75"/>
        <end position="365"/>
    </location>
</feature>
<evidence type="ECO:0000313" key="3">
    <source>
        <dbReference type="Proteomes" id="UP000516148"/>
    </source>
</evidence>
<dbReference type="InterPro" id="IPR015421">
    <property type="entry name" value="PyrdxlP-dep_Trfase_major"/>
</dbReference>
<gene>
    <name evidence="2" type="ORF">H3Z74_05110</name>
</gene>
<dbReference type="Proteomes" id="UP000516148">
    <property type="component" value="Chromosome"/>
</dbReference>
<dbReference type="InterPro" id="IPR015422">
    <property type="entry name" value="PyrdxlP-dep_Trfase_small"/>
</dbReference>
<dbReference type="InterPro" id="IPR015424">
    <property type="entry name" value="PyrdxlP-dep_Trfase"/>
</dbReference>
<proteinExistence type="predicted"/>
<dbReference type="AlphaFoldDB" id="A0A7H0LLN3"/>
<sequence length="396" mass="43059">MSGEENMPASVTTLPEDGSYAQWVRGALAKARAHDGQTVSLFESSVPEPRELLRTTVLAAVEPTFSRYYVSAFGDGNPLVRDMLAERYAVERDQVLCTTGATGGLSLIYRAFVRPGDHVLVETPGFDLFRHLAEASGAVVDTFQRSGDRFAIDVAEVEARLRPDTRLIVLSDLHNPSGMAISEDRMRALAALAERRGVLLVVDEVYRDYIPEQRRPQAAAALSPAVISLSSLTKIYGLGVLRCGWIVGAMDVMERLRQLNGRIEFGMSTLSHAVAAHVLADSSAFDQHSRDYVAQCRPRFQSWFDGMVAEGLMAGVLPQDGCICFPSLPGVADTRAFSEWLIARSGVIVAPGEYFGAPGHVRIGFCQEGDKLDAGLRGLEEGLRAYVRQPQAVGAN</sequence>
<dbReference type="Gene3D" id="3.90.1150.10">
    <property type="entry name" value="Aspartate Aminotransferase, domain 1"/>
    <property type="match status" value="1"/>
</dbReference>
<dbReference type="GO" id="GO:0008483">
    <property type="term" value="F:transaminase activity"/>
    <property type="evidence" value="ECO:0007669"/>
    <property type="project" value="UniProtKB-KW"/>
</dbReference>
<keyword evidence="2" id="KW-0032">Aminotransferase</keyword>
<dbReference type="Gene3D" id="3.40.640.10">
    <property type="entry name" value="Type I PLP-dependent aspartate aminotransferase-like (Major domain)"/>
    <property type="match status" value="1"/>
</dbReference>
<keyword evidence="2" id="KW-0808">Transferase</keyword>
<dbReference type="RefSeq" id="WP_187762877.1">
    <property type="nucleotide sequence ID" value="NZ_JANQBJ010000005.1"/>
</dbReference>
<dbReference type="KEGG" id="spap:H3Z74_05110"/>
<keyword evidence="3" id="KW-1185">Reference proteome</keyword>
<dbReference type="SUPFAM" id="SSF53383">
    <property type="entry name" value="PLP-dependent transferases"/>
    <property type="match status" value="1"/>
</dbReference>
<accession>A0A7H0LLN3</accession>
<evidence type="ECO:0000259" key="1">
    <source>
        <dbReference type="Pfam" id="PF00155"/>
    </source>
</evidence>